<name>A0A1M5UMM7_9BURK</name>
<dbReference type="PANTHER" id="PTHR34075:SF5">
    <property type="entry name" value="BLR3430 PROTEIN"/>
    <property type="match status" value="1"/>
</dbReference>
<dbReference type="Gene3D" id="6.10.30.10">
    <property type="match status" value="1"/>
</dbReference>
<evidence type="ECO:0008006" key="5">
    <source>
        <dbReference type="Google" id="ProtNLM"/>
    </source>
</evidence>
<evidence type="ECO:0000313" key="3">
    <source>
        <dbReference type="EMBL" id="SHH64282.1"/>
    </source>
</evidence>
<dbReference type="InterPro" id="IPR012340">
    <property type="entry name" value="NA-bd_OB-fold"/>
</dbReference>
<protein>
    <recommendedName>
        <fullName evidence="5">Zn-ribbon domain-containing OB-fold protein</fullName>
    </recommendedName>
</protein>
<dbReference type="EMBL" id="FQXE01000004">
    <property type="protein sequence ID" value="SHH64282.1"/>
    <property type="molecule type" value="Genomic_DNA"/>
</dbReference>
<reference evidence="3 4" key="1">
    <citation type="submission" date="2016-11" db="EMBL/GenBank/DDBJ databases">
        <authorList>
            <person name="Jaros S."/>
            <person name="Januszkiewicz K."/>
            <person name="Wedrychowicz H."/>
        </authorList>
    </citation>
    <scope>NUCLEOTIDE SEQUENCE [LARGE SCALE GENOMIC DNA]</scope>
    <source>
        <strain evidence="3 4">CGMCC 1.10190</strain>
    </source>
</reference>
<evidence type="ECO:0000259" key="1">
    <source>
        <dbReference type="Pfam" id="PF01796"/>
    </source>
</evidence>
<dbReference type="RefSeq" id="WP_073102745.1">
    <property type="nucleotide sequence ID" value="NZ_FQXE01000004.1"/>
</dbReference>
<dbReference type="AlphaFoldDB" id="A0A1M5UMM7"/>
<dbReference type="PANTHER" id="PTHR34075">
    <property type="entry name" value="BLR3430 PROTEIN"/>
    <property type="match status" value="1"/>
</dbReference>
<dbReference type="SUPFAM" id="SSF50249">
    <property type="entry name" value="Nucleic acid-binding proteins"/>
    <property type="match status" value="1"/>
</dbReference>
<feature type="domain" description="ChsH2 rubredoxin-like zinc ribbon" evidence="2">
    <location>
        <begin position="19"/>
        <end position="55"/>
    </location>
</feature>
<dbReference type="InterPro" id="IPR052513">
    <property type="entry name" value="Thioester_dehydratase-like"/>
</dbReference>
<keyword evidence="4" id="KW-1185">Reference proteome</keyword>
<dbReference type="Pfam" id="PF01796">
    <property type="entry name" value="OB_ChsH2_C"/>
    <property type="match status" value="1"/>
</dbReference>
<proteinExistence type="predicted"/>
<feature type="domain" description="ChsH2 C-terminal OB-fold" evidence="1">
    <location>
        <begin position="56"/>
        <end position="121"/>
    </location>
</feature>
<evidence type="ECO:0000313" key="4">
    <source>
        <dbReference type="Proteomes" id="UP000184226"/>
    </source>
</evidence>
<dbReference type="OrthoDB" id="5514845at2"/>
<gene>
    <name evidence="3" type="ORF">SAMN04488135_10447</name>
</gene>
<dbReference type="Proteomes" id="UP000184226">
    <property type="component" value="Unassembled WGS sequence"/>
</dbReference>
<dbReference type="InterPro" id="IPR022002">
    <property type="entry name" value="ChsH2_Znr"/>
</dbReference>
<dbReference type="Pfam" id="PF12172">
    <property type="entry name" value="zf-ChsH2"/>
    <property type="match status" value="1"/>
</dbReference>
<evidence type="ECO:0000259" key="2">
    <source>
        <dbReference type="Pfam" id="PF12172"/>
    </source>
</evidence>
<sequence>MPDAKRPLPAPTRITQPFWDAARQGRLLIQRCKACGKLQFYPRLLCLACLSDDMDWQESHGRGTIYTFTINRRAASLHMSNKTPYAVAIIDLEEGVRMMGQVVTSDLSDLHIGAHVRVAFEVASPEISLPIFELLNGSKNK</sequence>
<accession>A0A1M5UMM7</accession>
<dbReference type="STRING" id="658167.SAMN04488135_10447"/>
<organism evidence="3 4">
    <name type="scientific">Pollutimonas bauzanensis</name>
    <dbReference type="NCBI Taxonomy" id="658167"/>
    <lineage>
        <taxon>Bacteria</taxon>
        <taxon>Pseudomonadati</taxon>
        <taxon>Pseudomonadota</taxon>
        <taxon>Betaproteobacteria</taxon>
        <taxon>Burkholderiales</taxon>
        <taxon>Alcaligenaceae</taxon>
        <taxon>Pollutimonas</taxon>
    </lineage>
</organism>
<dbReference type="InterPro" id="IPR002878">
    <property type="entry name" value="ChsH2_C"/>
</dbReference>